<keyword evidence="7 8" id="KW-0472">Membrane</keyword>
<dbReference type="Gene3D" id="1.20.1250.20">
    <property type="entry name" value="MFS general substrate transporter like domains"/>
    <property type="match status" value="2"/>
</dbReference>
<evidence type="ECO:0000256" key="2">
    <source>
        <dbReference type="ARBA" id="ARBA00022448"/>
    </source>
</evidence>
<evidence type="ECO:0000256" key="3">
    <source>
        <dbReference type="ARBA" id="ARBA00022475"/>
    </source>
</evidence>
<protein>
    <submittedName>
        <fullName evidence="10">MFS transporter</fullName>
    </submittedName>
</protein>
<feature type="transmembrane region" description="Helical" evidence="8">
    <location>
        <begin position="39"/>
        <end position="58"/>
    </location>
</feature>
<dbReference type="PANTHER" id="PTHR23522">
    <property type="entry name" value="BLL5896 PROTEIN"/>
    <property type="match status" value="1"/>
</dbReference>
<evidence type="ECO:0000256" key="7">
    <source>
        <dbReference type="ARBA" id="ARBA00023136"/>
    </source>
</evidence>
<comment type="subcellular location">
    <subcellularLocation>
        <location evidence="1">Cell inner membrane</location>
        <topology evidence="1">Multi-pass membrane protein</topology>
    </subcellularLocation>
</comment>
<gene>
    <name evidence="10" type="ORF">ACFO3S_17810</name>
</gene>
<feature type="transmembrane region" description="Helical" evidence="8">
    <location>
        <begin position="289"/>
        <end position="311"/>
    </location>
</feature>
<feature type="transmembrane region" description="Helical" evidence="8">
    <location>
        <begin position="70"/>
        <end position="88"/>
    </location>
</feature>
<organism evidence="10 11">
    <name type="scientific">Cohnella hongkongensis</name>
    <dbReference type="NCBI Taxonomy" id="178337"/>
    <lineage>
        <taxon>Bacteria</taxon>
        <taxon>Bacillati</taxon>
        <taxon>Bacillota</taxon>
        <taxon>Bacilli</taxon>
        <taxon>Bacillales</taxon>
        <taxon>Paenibacillaceae</taxon>
        <taxon>Cohnella</taxon>
    </lineage>
</organism>
<accession>A0ABV9FDX0</accession>
<evidence type="ECO:0000256" key="6">
    <source>
        <dbReference type="ARBA" id="ARBA00022989"/>
    </source>
</evidence>
<feature type="transmembrane region" description="Helical" evidence="8">
    <location>
        <begin position="263"/>
        <end position="283"/>
    </location>
</feature>
<feature type="transmembrane region" description="Helical" evidence="8">
    <location>
        <begin position="199"/>
        <end position="215"/>
    </location>
</feature>
<feature type="transmembrane region" description="Helical" evidence="8">
    <location>
        <begin position="133"/>
        <end position="153"/>
    </location>
</feature>
<keyword evidence="11" id="KW-1185">Reference proteome</keyword>
<keyword evidence="3" id="KW-1003">Cell membrane</keyword>
<dbReference type="RefSeq" id="WP_378098919.1">
    <property type="nucleotide sequence ID" value="NZ_JBHSEP010000014.1"/>
</dbReference>
<keyword evidence="4" id="KW-0997">Cell inner membrane</keyword>
<dbReference type="InterPro" id="IPR036259">
    <property type="entry name" value="MFS_trans_sf"/>
</dbReference>
<feature type="domain" description="Major facilitator superfamily associated" evidence="9">
    <location>
        <begin position="6"/>
        <end position="355"/>
    </location>
</feature>
<feature type="transmembrane region" description="Helical" evidence="8">
    <location>
        <begin position="323"/>
        <end position="346"/>
    </location>
</feature>
<evidence type="ECO:0000313" key="11">
    <source>
        <dbReference type="Proteomes" id="UP001596028"/>
    </source>
</evidence>
<evidence type="ECO:0000256" key="5">
    <source>
        <dbReference type="ARBA" id="ARBA00022692"/>
    </source>
</evidence>
<evidence type="ECO:0000259" key="9">
    <source>
        <dbReference type="Pfam" id="PF12832"/>
    </source>
</evidence>
<dbReference type="EMBL" id="JBHSEP010000014">
    <property type="protein sequence ID" value="MFC4600107.1"/>
    <property type="molecule type" value="Genomic_DNA"/>
</dbReference>
<evidence type="ECO:0000256" key="1">
    <source>
        <dbReference type="ARBA" id="ARBA00004429"/>
    </source>
</evidence>
<reference evidence="11" key="1">
    <citation type="journal article" date="2019" name="Int. J. Syst. Evol. Microbiol.">
        <title>The Global Catalogue of Microorganisms (GCM) 10K type strain sequencing project: providing services to taxonomists for standard genome sequencing and annotation.</title>
        <authorList>
            <consortium name="The Broad Institute Genomics Platform"/>
            <consortium name="The Broad Institute Genome Sequencing Center for Infectious Disease"/>
            <person name="Wu L."/>
            <person name="Ma J."/>
        </authorList>
    </citation>
    <scope>NUCLEOTIDE SEQUENCE [LARGE SCALE GENOMIC DNA]</scope>
    <source>
        <strain evidence="11">CCUG 49571</strain>
    </source>
</reference>
<evidence type="ECO:0000256" key="8">
    <source>
        <dbReference type="SAM" id="Phobius"/>
    </source>
</evidence>
<keyword evidence="2" id="KW-0813">Transport</keyword>
<sequence>MSVVNRLRAFNFSYFSMFALFLSFLPVYGSNVGIPGTHLGLILGAGSLISIVSQPLWGMVSDRTRTIKKLLLLLLLASILCGTLLFQADRAWSLLVLVALMNAFFLPTDPLVESLNFQTAARERVGYGGIRMFGALGYACVSLSAGYALKLWGMESLSWIFLGVGGAALLLALGLADVQATAARPSYRRLRQFFSRRETLMFFLTVLIVAVPHKMNDTFIGLYIEQLGGDVRLTGMSWFVMTIAETAMFAFVSRIVKPGTEQVWMTVAAALYAVRFALSSLVGSASGLVALQVFQGFTFVIFYVGALQYLYRVVPDQWKATGQTAMTVTFFGVSGIIGSAAGGWAMDELGGAVLYRGMAGLAVLGAAIGVFMIQRPAHNMKQRGE</sequence>
<feature type="transmembrane region" description="Helical" evidence="8">
    <location>
        <begin position="159"/>
        <end position="178"/>
    </location>
</feature>
<dbReference type="InterPro" id="IPR024989">
    <property type="entry name" value="MFS_assoc_dom"/>
</dbReference>
<comment type="caution">
    <text evidence="10">The sequence shown here is derived from an EMBL/GenBank/DDBJ whole genome shotgun (WGS) entry which is preliminary data.</text>
</comment>
<dbReference type="SUPFAM" id="SSF103473">
    <property type="entry name" value="MFS general substrate transporter"/>
    <property type="match status" value="1"/>
</dbReference>
<evidence type="ECO:0000313" key="10">
    <source>
        <dbReference type="EMBL" id="MFC4600107.1"/>
    </source>
</evidence>
<evidence type="ECO:0000256" key="4">
    <source>
        <dbReference type="ARBA" id="ARBA00022519"/>
    </source>
</evidence>
<feature type="transmembrane region" description="Helical" evidence="8">
    <location>
        <begin position="94"/>
        <end position="112"/>
    </location>
</feature>
<dbReference type="PANTHER" id="PTHR23522:SF10">
    <property type="entry name" value="3-PHENYLPROPIONIC ACID TRANSPORTER-RELATED"/>
    <property type="match status" value="1"/>
</dbReference>
<keyword evidence="6 8" id="KW-1133">Transmembrane helix</keyword>
<dbReference type="Proteomes" id="UP001596028">
    <property type="component" value="Unassembled WGS sequence"/>
</dbReference>
<dbReference type="Pfam" id="PF12832">
    <property type="entry name" value="MFS_1_like"/>
    <property type="match status" value="1"/>
</dbReference>
<keyword evidence="5 8" id="KW-0812">Transmembrane</keyword>
<name>A0ABV9FDX0_9BACL</name>
<feature type="transmembrane region" description="Helical" evidence="8">
    <location>
        <begin position="235"/>
        <end position="256"/>
    </location>
</feature>
<feature type="transmembrane region" description="Helical" evidence="8">
    <location>
        <begin position="352"/>
        <end position="373"/>
    </location>
</feature>
<proteinExistence type="predicted"/>